<dbReference type="RefSeq" id="WP_129015577.1">
    <property type="nucleotide sequence ID" value="NZ_SDDZ01000001.1"/>
</dbReference>
<name>A0A4Q0XJS4_9FLAO</name>
<dbReference type="GO" id="GO:0005829">
    <property type="term" value="C:cytosol"/>
    <property type="evidence" value="ECO:0007669"/>
    <property type="project" value="TreeGrafter"/>
</dbReference>
<comment type="function">
    <text evidence="6">Catalyzes the reduction of dTDP-6-deoxy-L-lyxo-4-hexulose to yield dTDP-L-rhamnose.</text>
</comment>
<comment type="pathway">
    <text evidence="1 6">Carbohydrate biosynthesis; dTDP-L-rhamnose biosynthesis.</text>
</comment>
<evidence type="ECO:0000313" key="9">
    <source>
        <dbReference type="Proteomes" id="UP000289792"/>
    </source>
</evidence>
<evidence type="ECO:0000256" key="5">
    <source>
        <dbReference type="ARBA" id="ARBA00048200"/>
    </source>
</evidence>
<dbReference type="Gene3D" id="3.90.25.10">
    <property type="entry name" value="UDP-galactose 4-epimerase, domain 1"/>
    <property type="match status" value="1"/>
</dbReference>
<comment type="similarity">
    <text evidence="2 6">Belongs to the dTDP-4-dehydrorhamnose reductase family.</text>
</comment>
<keyword evidence="6 8" id="KW-0560">Oxidoreductase</keyword>
<accession>A0A4Q0XJS4</accession>
<dbReference type="GO" id="GO:0008831">
    <property type="term" value="F:dTDP-4-dehydrorhamnose reductase activity"/>
    <property type="evidence" value="ECO:0007669"/>
    <property type="project" value="UniProtKB-EC"/>
</dbReference>
<dbReference type="PANTHER" id="PTHR10491">
    <property type="entry name" value="DTDP-4-DEHYDRORHAMNOSE REDUCTASE"/>
    <property type="match status" value="1"/>
</dbReference>
<feature type="domain" description="RmlD-like substrate binding" evidence="7">
    <location>
        <begin position="4"/>
        <end position="284"/>
    </location>
</feature>
<dbReference type="InterPro" id="IPR005913">
    <property type="entry name" value="dTDP_dehydrorham_reduct"/>
</dbReference>
<keyword evidence="6" id="KW-0521">NADP</keyword>
<evidence type="ECO:0000259" key="7">
    <source>
        <dbReference type="Pfam" id="PF04321"/>
    </source>
</evidence>
<evidence type="ECO:0000256" key="6">
    <source>
        <dbReference type="RuleBase" id="RU364082"/>
    </source>
</evidence>
<evidence type="ECO:0000256" key="4">
    <source>
        <dbReference type="ARBA" id="ARBA00017099"/>
    </source>
</evidence>
<protein>
    <recommendedName>
        <fullName evidence="4 6">dTDP-4-dehydrorhamnose reductase</fullName>
        <ecNumber evidence="3 6">1.1.1.133</ecNumber>
    </recommendedName>
</protein>
<gene>
    <name evidence="8" type="primary">rfbD</name>
    <name evidence="8" type="ORF">ESZ48_01720</name>
</gene>
<organism evidence="8 9">
    <name type="scientific">Gelidibacter gilvus</name>
    <dbReference type="NCBI Taxonomy" id="59602"/>
    <lineage>
        <taxon>Bacteria</taxon>
        <taxon>Pseudomonadati</taxon>
        <taxon>Bacteroidota</taxon>
        <taxon>Flavobacteriia</taxon>
        <taxon>Flavobacteriales</taxon>
        <taxon>Flavobacteriaceae</taxon>
        <taxon>Gelidibacter</taxon>
    </lineage>
</organism>
<sequence>MKKTVLVTGGNGQLGQCIQSIANQFPSLHFLFVDKDILDITNEKDVLDFFEAHHIHWCINCAAYTAVDHAEENQELALQVNVVGARNIANACQRNGSKLIQISTDFVFDGKSSNPYKETDRVNPLGVYGLTKLNGEVEVKKNCPSYFIVRTSWLYSEFGNNFMKTMLRLGSEKTQLSVVNDQIGSPTYAIDLAEALIQIIQLDTDNYGIYHYSNHGQISWFDFAKTIFELTNNDLSLNPILSKDYATLAERPKYSVLDTSKITDEFALKIPFWKDSLANALSKVK</sequence>
<comment type="caution">
    <text evidence="8">The sequence shown here is derived from an EMBL/GenBank/DDBJ whole genome shotgun (WGS) entry which is preliminary data.</text>
</comment>
<keyword evidence="9" id="KW-1185">Reference proteome</keyword>
<evidence type="ECO:0000256" key="2">
    <source>
        <dbReference type="ARBA" id="ARBA00010944"/>
    </source>
</evidence>
<dbReference type="Proteomes" id="UP000289792">
    <property type="component" value="Unassembled WGS sequence"/>
</dbReference>
<evidence type="ECO:0000313" key="8">
    <source>
        <dbReference type="EMBL" id="RXJ52442.1"/>
    </source>
</evidence>
<dbReference type="Gene3D" id="3.40.50.720">
    <property type="entry name" value="NAD(P)-binding Rossmann-like Domain"/>
    <property type="match status" value="1"/>
</dbReference>
<evidence type="ECO:0000256" key="3">
    <source>
        <dbReference type="ARBA" id="ARBA00012929"/>
    </source>
</evidence>
<dbReference type="CDD" id="cd05254">
    <property type="entry name" value="dTDP_HR_like_SDR_e"/>
    <property type="match status" value="1"/>
</dbReference>
<dbReference type="EC" id="1.1.1.133" evidence="3 6"/>
<dbReference type="InterPro" id="IPR036291">
    <property type="entry name" value="NAD(P)-bd_dom_sf"/>
</dbReference>
<dbReference type="AlphaFoldDB" id="A0A4Q0XJS4"/>
<proteinExistence type="inferred from homology"/>
<dbReference type="Pfam" id="PF04321">
    <property type="entry name" value="RmlD_sub_bind"/>
    <property type="match status" value="1"/>
</dbReference>
<dbReference type="UniPathway" id="UPA00124"/>
<dbReference type="NCBIfam" id="TIGR01214">
    <property type="entry name" value="rmlD"/>
    <property type="match status" value="1"/>
</dbReference>
<dbReference type="InterPro" id="IPR029903">
    <property type="entry name" value="RmlD-like-bd"/>
</dbReference>
<dbReference type="OrthoDB" id="9803892at2"/>
<dbReference type="GO" id="GO:0019305">
    <property type="term" value="P:dTDP-rhamnose biosynthetic process"/>
    <property type="evidence" value="ECO:0007669"/>
    <property type="project" value="UniProtKB-UniPathway"/>
</dbReference>
<dbReference type="SUPFAM" id="SSF51735">
    <property type="entry name" value="NAD(P)-binding Rossmann-fold domains"/>
    <property type="match status" value="1"/>
</dbReference>
<dbReference type="PANTHER" id="PTHR10491:SF4">
    <property type="entry name" value="METHIONINE ADENOSYLTRANSFERASE 2 SUBUNIT BETA"/>
    <property type="match status" value="1"/>
</dbReference>
<comment type="catalytic activity">
    <reaction evidence="5">
        <text>dTDP-beta-L-rhamnose + NADP(+) = dTDP-4-dehydro-beta-L-rhamnose + NADPH + H(+)</text>
        <dbReference type="Rhea" id="RHEA:21796"/>
        <dbReference type="ChEBI" id="CHEBI:15378"/>
        <dbReference type="ChEBI" id="CHEBI:57510"/>
        <dbReference type="ChEBI" id="CHEBI:57783"/>
        <dbReference type="ChEBI" id="CHEBI:58349"/>
        <dbReference type="ChEBI" id="CHEBI:62830"/>
        <dbReference type="EC" id="1.1.1.133"/>
    </reaction>
</comment>
<reference evidence="8 9" key="1">
    <citation type="submission" date="2019-01" db="EMBL/GenBank/DDBJ databases">
        <title>Genome sequence of the Antarctic species Gelidibacter gilvus ACAM 158(T).</title>
        <authorList>
            <person name="Bowman J.P."/>
        </authorList>
    </citation>
    <scope>NUCLEOTIDE SEQUENCE [LARGE SCALE GENOMIC DNA]</scope>
    <source>
        <strain evidence="8 9">IC158</strain>
    </source>
</reference>
<evidence type="ECO:0000256" key="1">
    <source>
        <dbReference type="ARBA" id="ARBA00004781"/>
    </source>
</evidence>
<dbReference type="EMBL" id="SDDZ01000001">
    <property type="protein sequence ID" value="RXJ52442.1"/>
    <property type="molecule type" value="Genomic_DNA"/>
</dbReference>